<dbReference type="CDD" id="cd22928">
    <property type="entry name" value="HFD_POLE3_DPB4"/>
    <property type="match status" value="1"/>
</dbReference>
<reference evidence="5 6" key="2">
    <citation type="submission" date="2018-11" db="EMBL/GenBank/DDBJ databases">
        <authorList>
            <consortium name="Pathogen Informatics"/>
        </authorList>
    </citation>
    <scope>NUCLEOTIDE SEQUENCE [LARGE SCALE GENOMIC DNA]</scope>
</reference>
<dbReference type="GO" id="GO:0046982">
    <property type="term" value="F:protein heterodimerization activity"/>
    <property type="evidence" value="ECO:0007669"/>
    <property type="project" value="InterPro"/>
</dbReference>
<dbReference type="PANTHER" id="PTHR46172:SF1">
    <property type="entry name" value="DNA POLYMERASE EPSILON SUBUNIT 3"/>
    <property type="match status" value="1"/>
</dbReference>
<proteinExistence type="predicted"/>
<evidence type="ECO:0000259" key="4">
    <source>
        <dbReference type="Pfam" id="PF00808"/>
    </source>
</evidence>
<organism evidence="7">
    <name type="scientific">Soboliphyme baturini</name>
    <dbReference type="NCBI Taxonomy" id="241478"/>
    <lineage>
        <taxon>Eukaryota</taxon>
        <taxon>Metazoa</taxon>
        <taxon>Ecdysozoa</taxon>
        <taxon>Nematoda</taxon>
        <taxon>Enoplea</taxon>
        <taxon>Dorylaimia</taxon>
        <taxon>Dioctophymatida</taxon>
        <taxon>Dioctophymatoidea</taxon>
        <taxon>Soboliphymatidae</taxon>
        <taxon>Soboliphyme</taxon>
    </lineage>
</organism>
<dbReference type="GO" id="GO:0008622">
    <property type="term" value="C:epsilon DNA polymerase complex"/>
    <property type="evidence" value="ECO:0007669"/>
    <property type="project" value="TreeGrafter"/>
</dbReference>
<dbReference type="Pfam" id="PF00808">
    <property type="entry name" value="CBFD_NFYB_HMF"/>
    <property type="match status" value="1"/>
</dbReference>
<evidence type="ECO:0000313" key="6">
    <source>
        <dbReference type="Proteomes" id="UP000270296"/>
    </source>
</evidence>
<dbReference type="OrthoDB" id="1707486at2759"/>
<dbReference type="Gene3D" id="1.10.20.10">
    <property type="entry name" value="Histone, subunit A"/>
    <property type="match status" value="1"/>
</dbReference>
<dbReference type="GO" id="GO:0031507">
    <property type="term" value="P:heterochromatin formation"/>
    <property type="evidence" value="ECO:0007669"/>
    <property type="project" value="TreeGrafter"/>
</dbReference>
<dbReference type="EMBL" id="UZAM01008765">
    <property type="protein sequence ID" value="VDP06322.1"/>
    <property type="molecule type" value="Genomic_DNA"/>
</dbReference>
<evidence type="ECO:0000256" key="3">
    <source>
        <dbReference type="ARBA" id="ARBA00039793"/>
    </source>
</evidence>
<evidence type="ECO:0000256" key="1">
    <source>
        <dbReference type="ARBA" id="ARBA00004123"/>
    </source>
</evidence>
<feature type="domain" description="Transcription factor CBF/NF-Y/archaeal histone" evidence="4">
    <location>
        <begin position="11"/>
        <end position="75"/>
    </location>
</feature>
<gene>
    <name evidence="5" type="ORF">SBAD_LOCUS5119</name>
</gene>
<dbReference type="GO" id="GO:0006974">
    <property type="term" value="P:DNA damage response"/>
    <property type="evidence" value="ECO:0007669"/>
    <property type="project" value="TreeGrafter"/>
</dbReference>
<dbReference type="GO" id="GO:0031490">
    <property type="term" value="F:chromatin DNA binding"/>
    <property type="evidence" value="ECO:0007669"/>
    <property type="project" value="TreeGrafter"/>
</dbReference>
<dbReference type="InterPro" id="IPR009072">
    <property type="entry name" value="Histone-fold"/>
</dbReference>
<dbReference type="GO" id="GO:0006272">
    <property type="term" value="P:leading strand elongation"/>
    <property type="evidence" value="ECO:0007669"/>
    <property type="project" value="TreeGrafter"/>
</dbReference>
<dbReference type="GO" id="GO:0008623">
    <property type="term" value="C:CHRAC"/>
    <property type="evidence" value="ECO:0007669"/>
    <property type="project" value="TreeGrafter"/>
</dbReference>
<reference evidence="7" key="1">
    <citation type="submission" date="2016-06" db="UniProtKB">
        <authorList>
            <consortium name="WormBaseParasite"/>
        </authorList>
    </citation>
    <scope>IDENTIFICATION</scope>
</reference>
<dbReference type="SUPFAM" id="SSF47113">
    <property type="entry name" value="Histone-fold"/>
    <property type="match status" value="1"/>
</dbReference>
<dbReference type="InterPro" id="IPR003958">
    <property type="entry name" value="CBFA_NFYB_domain"/>
</dbReference>
<sequence length="159" mass="17693">MSMAEKAEDLNLPVSVVTRLIKDVLPAGVTISKEARVAITRCASVFVLFATATANTYSIKAKRKTLMASDIYDALIDMDFEEFVEPLKETVEAWRQNVKLHKKPKPVVEEPKQIVVKAVDGNAKINMIGDSGMLRNIEVIVKEQPAHEDVSNQVIHCFL</sequence>
<dbReference type="PANTHER" id="PTHR46172">
    <property type="entry name" value="DNA POLYMERASE EPSILON SUBUNIT 3"/>
    <property type="match status" value="1"/>
</dbReference>
<dbReference type="InterPro" id="IPR051377">
    <property type="entry name" value="DNA_Pol-Epsilon_Subunit"/>
</dbReference>
<evidence type="ECO:0000313" key="5">
    <source>
        <dbReference type="EMBL" id="VDP06322.1"/>
    </source>
</evidence>
<dbReference type="AlphaFoldDB" id="A0A183INC3"/>
<dbReference type="Proteomes" id="UP000270296">
    <property type="component" value="Unassembled WGS sequence"/>
</dbReference>
<evidence type="ECO:0000256" key="2">
    <source>
        <dbReference type="ARBA" id="ARBA00023242"/>
    </source>
</evidence>
<name>A0A183INC3_9BILA</name>
<keyword evidence="2" id="KW-0539">Nucleus</keyword>
<protein>
    <recommendedName>
        <fullName evidence="3">DNA polymerase epsilon subunit 3</fullName>
    </recommendedName>
</protein>
<dbReference type="WBParaSite" id="SBAD_0000532901-mRNA-1">
    <property type="protein sequence ID" value="SBAD_0000532901-mRNA-1"/>
    <property type="gene ID" value="SBAD_0000532901"/>
</dbReference>
<keyword evidence="6" id="KW-1185">Reference proteome</keyword>
<comment type="subcellular location">
    <subcellularLocation>
        <location evidence="1">Nucleus</location>
    </subcellularLocation>
</comment>
<accession>A0A183INC3</accession>
<evidence type="ECO:0000313" key="7">
    <source>
        <dbReference type="WBParaSite" id="SBAD_0000532901-mRNA-1"/>
    </source>
</evidence>